<evidence type="ECO:0000313" key="1">
    <source>
        <dbReference type="EMBL" id="KAK3596996.1"/>
    </source>
</evidence>
<comment type="caution">
    <text evidence="1">The sequence shown here is derived from an EMBL/GenBank/DDBJ whole genome shotgun (WGS) entry which is preliminary data.</text>
</comment>
<sequence length="113" mass="12802">MQVVACVNTVIQRNVYARGEGPGWHMATPSDNKADMSGMYRQYQEEITIKVLLFRLKQSDISKFEFLNQDASSIHRGCGFRGIKRTSGKHCDDLKESAMQTIADYILAAKRPM</sequence>
<reference evidence="1" key="3">
    <citation type="submission" date="2023-05" db="EMBL/GenBank/DDBJ databases">
        <authorList>
            <person name="Smith C.H."/>
        </authorList>
    </citation>
    <scope>NUCLEOTIDE SEQUENCE</scope>
    <source>
        <strain evidence="1">CHS0354</strain>
        <tissue evidence="1">Mantle</tissue>
    </source>
</reference>
<proteinExistence type="predicted"/>
<name>A0AAE0SSD6_9BIVA</name>
<dbReference type="AlphaFoldDB" id="A0AAE0SSD6"/>
<accession>A0AAE0SSD6</accession>
<dbReference type="Proteomes" id="UP001195483">
    <property type="component" value="Unassembled WGS sequence"/>
</dbReference>
<reference evidence="1" key="2">
    <citation type="journal article" date="2021" name="Genome Biol. Evol.">
        <title>Developing a high-quality reference genome for a parasitic bivalve with doubly uniparental inheritance (Bivalvia: Unionida).</title>
        <authorList>
            <person name="Smith C.H."/>
        </authorList>
    </citation>
    <scope>NUCLEOTIDE SEQUENCE</scope>
    <source>
        <strain evidence="1">CHS0354</strain>
        <tissue evidence="1">Mantle</tissue>
    </source>
</reference>
<organism evidence="1 2">
    <name type="scientific">Potamilus streckersoni</name>
    <dbReference type="NCBI Taxonomy" id="2493646"/>
    <lineage>
        <taxon>Eukaryota</taxon>
        <taxon>Metazoa</taxon>
        <taxon>Spiralia</taxon>
        <taxon>Lophotrochozoa</taxon>
        <taxon>Mollusca</taxon>
        <taxon>Bivalvia</taxon>
        <taxon>Autobranchia</taxon>
        <taxon>Heteroconchia</taxon>
        <taxon>Palaeoheterodonta</taxon>
        <taxon>Unionida</taxon>
        <taxon>Unionoidea</taxon>
        <taxon>Unionidae</taxon>
        <taxon>Ambleminae</taxon>
        <taxon>Lampsilini</taxon>
        <taxon>Potamilus</taxon>
    </lineage>
</organism>
<gene>
    <name evidence="1" type="ORF">CHS0354_009133</name>
</gene>
<protein>
    <submittedName>
        <fullName evidence="1">Uncharacterized protein</fullName>
    </submittedName>
</protein>
<reference evidence="1" key="1">
    <citation type="journal article" date="2021" name="Genome Biol. Evol.">
        <title>A High-Quality Reference Genome for a Parasitic Bivalve with Doubly Uniparental Inheritance (Bivalvia: Unionida).</title>
        <authorList>
            <person name="Smith C.H."/>
        </authorList>
    </citation>
    <scope>NUCLEOTIDE SEQUENCE</scope>
    <source>
        <strain evidence="1">CHS0354</strain>
    </source>
</reference>
<dbReference type="EMBL" id="JAEAOA010000592">
    <property type="protein sequence ID" value="KAK3596996.1"/>
    <property type="molecule type" value="Genomic_DNA"/>
</dbReference>
<evidence type="ECO:0000313" key="2">
    <source>
        <dbReference type="Proteomes" id="UP001195483"/>
    </source>
</evidence>
<keyword evidence="2" id="KW-1185">Reference proteome</keyword>